<comment type="caution">
    <text evidence="1">The sequence shown here is derived from an EMBL/GenBank/DDBJ whole genome shotgun (WGS) entry which is preliminary data.</text>
</comment>
<dbReference type="EMBL" id="SNRW01024817">
    <property type="protein sequence ID" value="KAA6361975.1"/>
    <property type="molecule type" value="Genomic_DNA"/>
</dbReference>
<accession>A0A5J4TX51</accession>
<sequence>MIYIGWTGDYSNYSAVKTIMISDAIFTGCCSVTAGMRVVAQNINYPQKYFVIQRSNANNPYAEQIEPYSYGLATYDEVHKHGLIYLLKLTGGVKSGISQFSI</sequence>
<gene>
    <name evidence="1" type="ORF">EZS28_042498</name>
</gene>
<dbReference type="Proteomes" id="UP000324800">
    <property type="component" value="Unassembled WGS sequence"/>
</dbReference>
<protein>
    <submittedName>
        <fullName evidence="1">Uncharacterized protein</fullName>
    </submittedName>
</protein>
<dbReference type="AlphaFoldDB" id="A0A5J4TX51"/>
<reference evidence="1 2" key="1">
    <citation type="submission" date="2019-03" db="EMBL/GenBank/DDBJ databases">
        <title>Single cell metagenomics reveals metabolic interactions within the superorganism composed of flagellate Streblomastix strix and complex community of Bacteroidetes bacteria on its surface.</title>
        <authorList>
            <person name="Treitli S.C."/>
            <person name="Kolisko M."/>
            <person name="Husnik F."/>
            <person name="Keeling P."/>
            <person name="Hampl V."/>
        </authorList>
    </citation>
    <scope>NUCLEOTIDE SEQUENCE [LARGE SCALE GENOMIC DNA]</scope>
    <source>
        <strain evidence="1">ST1C</strain>
    </source>
</reference>
<proteinExistence type="predicted"/>
<evidence type="ECO:0000313" key="1">
    <source>
        <dbReference type="EMBL" id="KAA6361975.1"/>
    </source>
</evidence>
<organism evidence="1 2">
    <name type="scientific">Streblomastix strix</name>
    <dbReference type="NCBI Taxonomy" id="222440"/>
    <lineage>
        <taxon>Eukaryota</taxon>
        <taxon>Metamonada</taxon>
        <taxon>Preaxostyla</taxon>
        <taxon>Oxymonadida</taxon>
        <taxon>Streblomastigidae</taxon>
        <taxon>Streblomastix</taxon>
    </lineage>
</organism>
<name>A0A5J4TX51_9EUKA</name>
<evidence type="ECO:0000313" key="2">
    <source>
        <dbReference type="Proteomes" id="UP000324800"/>
    </source>
</evidence>